<dbReference type="EMBL" id="JABEZX010000011">
    <property type="protein sequence ID" value="MBA0570066.1"/>
    <property type="molecule type" value="Genomic_DNA"/>
</dbReference>
<feature type="non-terminal residue" evidence="1">
    <location>
        <position position="163"/>
    </location>
</feature>
<sequence>MIKDCPKKAALSTIEANDEKDEVTKNLNSILGGVEYKTSCGLLFVDITMVGKRLNALVDTDRGMTKGVEIQLDEWTGKDNIKVIPLDDFDFVVGLSFLDWINARVRRDEASYIATSKVEEVFKPVNEIPKEVRQLLWSFRDVMLAKLPKELPPKRDVDHIIEL</sequence>
<gene>
    <name evidence="1" type="ORF">Golob_003754</name>
</gene>
<organism evidence="1 2">
    <name type="scientific">Gossypium lobatum</name>
    <dbReference type="NCBI Taxonomy" id="34289"/>
    <lineage>
        <taxon>Eukaryota</taxon>
        <taxon>Viridiplantae</taxon>
        <taxon>Streptophyta</taxon>
        <taxon>Embryophyta</taxon>
        <taxon>Tracheophyta</taxon>
        <taxon>Spermatophyta</taxon>
        <taxon>Magnoliopsida</taxon>
        <taxon>eudicotyledons</taxon>
        <taxon>Gunneridae</taxon>
        <taxon>Pentapetalae</taxon>
        <taxon>rosids</taxon>
        <taxon>malvids</taxon>
        <taxon>Malvales</taxon>
        <taxon>Malvaceae</taxon>
        <taxon>Malvoideae</taxon>
        <taxon>Gossypium</taxon>
    </lineage>
</organism>
<name>A0A7J8MZH9_9ROSI</name>
<proteinExistence type="predicted"/>
<dbReference type="AlphaFoldDB" id="A0A7J8MZH9"/>
<comment type="caution">
    <text evidence="1">The sequence shown here is derived from an EMBL/GenBank/DDBJ whole genome shotgun (WGS) entry which is preliminary data.</text>
</comment>
<accession>A0A7J8MZH9</accession>
<evidence type="ECO:0000313" key="1">
    <source>
        <dbReference type="EMBL" id="MBA0570066.1"/>
    </source>
</evidence>
<evidence type="ECO:0000313" key="2">
    <source>
        <dbReference type="Proteomes" id="UP000593572"/>
    </source>
</evidence>
<dbReference type="Proteomes" id="UP000593572">
    <property type="component" value="Unassembled WGS sequence"/>
</dbReference>
<keyword evidence="2" id="KW-1185">Reference proteome</keyword>
<protein>
    <submittedName>
        <fullName evidence="1">Uncharacterized protein</fullName>
    </submittedName>
</protein>
<reference evidence="1 2" key="1">
    <citation type="journal article" date="2019" name="Genome Biol. Evol.">
        <title>Insights into the evolution of the New World diploid cottons (Gossypium, subgenus Houzingenia) based on genome sequencing.</title>
        <authorList>
            <person name="Grover C.E."/>
            <person name="Arick M.A. 2nd"/>
            <person name="Thrash A."/>
            <person name="Conover J.L."/>
            <person name="Sanders W.S."/>
            <person name="Peterson D.G."/>
            <person name="Frelichowski J.E."/>
            <person name="Scheffler J.A."/>
            <person name="Scheffler B.E."/>
            <person name="Wendel J.F."/>
        </authorList>
    </citation>
    <scope>NUCLEOTIDE SEQUENCE [LARGE SCALE GENOMIC DNA]</scope>
    <source>
        <strain evidence="1">157</strain>
        <tissue evidence="1">Leaf</tissue>
    </source>
</reference>